<name>A0A2T3ZH54_TRIA4</name>
<accession>A0A2T3ZH54</accession>
<dbReference type="AlphaFoldDB" id="A0A2T3ZH54"/>
<dbReference type="Proteomes" id="UP000240493">
    <property type="component" value="Unassembled WGS sequence"/>
</dbReference>
<protein>
    <submittedName>
        <fullName evidence="1">Uncharacterized protein</fullName>
    </submittedName>
</protein>
<gene>
    <name evidence="1" type="ORF">M441DRAFT_341926</name>
</gene>
<evidence type="ECO:0000313" key="2">
    <source>
        <dbReference type="Proteomes" id="UP000240493"/>
    </source>
</evidence>
<keyword evidence="2" id="KW-1185">Reference proteome</keyword>
<reference evidence="1 2" key="1">
    <citation type="submission" date="2016-07" db="EMBL/GenBank/DDBJ databases">
        <title>Multiple horizontal gene transfer events from other fungi enriched the ability of initially mycotrophic Trichoderma (Ascomycota) to feed on dead plant biomass.</title>
        <authorList>
            <consortium name="DOE Joint Genome Institute"/>
            <person name="Aerts A."/>
            <person name="Atanasova L."/>
            <person name="Chenthamara K."/>
            <person name="Zhang J."/>
            <person name="Grujic M."/>
            <person name="Henrissat B."/>
            <person name="Kuo A."/>
            <person name="Salamov A."/>
            <person name="Lipzen A."/>
            <person name="Labutti K."/>
            <person name="Barry K."/>
            <person name="Miao Y."/>
            <person name="Rahimi M.J."/>
            <person name="Shen Q."/>
            <person name="Grigoriev I.V."/>
            <person name="Kubicek C.P."/>
            <person name="Druzhinina I.S."/>
        </authorList>
    </citation>
    <scope>NUCLEOTIDE SEQUENCE [LARGE SCALE GENOMIC DNA]</scope>
    <source>
        <strain evidence="1 2">CBS 433.97</strain>
    </source>
</reference>
<sequence>MRNSRWSYEKSKYRTRYLQIAGSESRVKIKLQDAKLRRPDRRWVKTKMYCAAAQHLLLPPSCFSPHSSSTLPSYFRDKFLHVSAGSDPCSISYRPPTLIRPILRSSWLGFWWLLCLDMIERWRCAAMIGLVSPNKRRRQRLVQGLWPMRCTGFNPAVLDTT</sequence>
<proteinExistence type="predicted"/>
<organism evidence="1 2">
    <name type="scientific">Trichoderma asperellum (strain ATCC 204424 / CBS 433.97 / NBRC 101777)</name>
    <dbReference type="NCBI Taxonomy" id="1042311"/>
    <lineage>
        <taxon>Eukaryota</taxon>
        <taxon>Fungi</taxon>
        <taxon>Dikarya</taxon>
        <taxon>Ascomycota</taxon>
        <taxon>Pezizomycotina</taxon>
        <taxon>Sordariomycetes</taxon>
        <taxon>Hypocreomycetidae</taxon>
        <taxon>Hypocreales</taxon>
        <taxon>Hypocreaceae</taxon>
        <taxon>Trichoderma</taxon>
    </lineage>
</organism>
<evidence type="ECO:0000313" key="1">
    <source>
        <dbReference type="EMBL" id="PTB44122.1"/>
    </source>
</evidence>
<dbReference type="EMBL" id="KZ679258">
    <property type="protein sequence ID" value="PTB44122.1"/>
    <property type="molecule type" value="Genomic_DNA"/>
</dbReference>